<organism evidence="1">
    <name type="scientific">marine sediment metagenome</name>
    <dbReference type="NCBI Taxonomy" id="412755"/>
    <lineage>
        <taxon>unclassified sequences</taxon>
        <taxon>metagenomes</taxon>
        <taxon>ecological metagenomes</taxon>
    </lineage>
</organism>
<dbReference type="EMBL" id="BARU01038914">
    <property type="protein sequence ID" value="GAH88955.1"/>
    <property type="molecule type" value="Genomic_DNA"/>
</dbReference>
<dbReference type="AlphaFoldDB" id="X1K5R5"/>
<evidence type="ECO:0000313" key="1">
    <source>
        <dbReference type="EMBL" id="GAH88955.1"/>
    </source>
</evidence>
<sequence length="148" mass="16924">NIDKPGEYEATAILSNGTGIEPHTRSFTFYLHEEPPPLRGRVFLSTMAFTYGKGTPLERKKHLPVTEKGLLRIIYDHPDFVHVRELVGSKKARLHEIFLYMIKCGVDEAIQKLLEFRYNEGQLDIDEIRVINGKCDAMYYDAVLSPVA</sequence>
<accession>X1K5R5</accession>
<name>X1K5R5_9ZZZZ</name>
<comment type="caution">
    <text evidence="1">The sequence shown here is derived from an EMBL/GenBank/DDBJ whole genome shotgun (WGS) entry which is preliminary data.</text>
</comment>
<proteinExistence type="predicted"/>
<protein>
    <submittedName>
        <fullName evidence="1">Uncharacterized protein</fullName>
    </submittedName>
</protein>
<gene>
    <name evidence="1" type="ORF">S03H2_60394</name>
</gene>
<feature type="non-terminal residue" evidence="1">
    <location>
        <position position="1"/>
    </location>
</feature>
<reference evidence="1" key="1">
    <citation type="journal article" date="2014" name="Front. Microbiol.">
        <title>High frequency of phylogenetically diverse reductive dehalogenase-homologous genes in deep subseafloor sedimentary metagenomes.</title>
        <authorList>
            <person name="Kawai M."/>
            <person name="Futagami T."/>
            <person name="Toyoda A."/>
            <person name="Takaki Y."/>
            <person name="Nishi S."/>
            <person name="Hori S."/>
            <person name="Arai W."/>
            <person name="Tsubouchi T."/>
            <person name="Morono Y."/>
            <person name="Uchiyama I."/>
            <person name="Ito T."/>
            <person name="Fujiyama A."/>
            <person name="Inagaki F."/>
            <person name="Takami H."/>
        </authorList>
    </citation>
    <scope>NUCLEOTIDE SEQUENCE</scope>
    <source>
        <strain evidence="1">Expedition CK06-06</strain>
    </source>
</reference>